<dbReference type="EMBL" id="LNXW01000013">
    <property type="protein sequence ID" value="KTC79939.1"/>
    <property type="molecule type" value="Genomic_DNA"/>
</dbReference>
<comment type="caution">
    <text evidence="2">The sequence shown here is derived from an EMBL/GenBank/DDBJ whole genome shotgun (WGS) entry which is preliminary data.</text>
</comment>
<reference evidence="2 3" key="1">
    <citation type="submission" date="2015-11" db="EMBL/GenBank/DDBJ databases">
        <title>Genomic analysis of 38 Legionella species identifies large and diverse effector repertoires.</title>
        <authorList>
            <person name="Burstein D."/>
            <person name="Amaro F."/>
            <person name="Zusman T."/>
            <person name="Lifshitz Z."/>
            <person name="Cohen O."/>
            <person name="Gilbert J.A."/>
            <person name="Pupko T."/>
            <person name="Shuman H.A."/>
            <person name="Segal G."/>
        </authorList>
    </citation>
    <scope>NUCLEOTIDE SEQUENCE [LARGE SCALE GENOMIC DNA]</scope>
    <source>
        <strain evidence="2 3">ORW</strain>
    </source>
</reference>
<name>A0A0W0S8Y6_9GAMM</name>
<evidence type="ECO:0000256" key="1">
    <source>
        <dbReference type="SAM" id="MobiDB-lite"/>
    </source>
</evidence>
<feature type="region of interest" description="Disordered" evidence="1">
    <location>
        <begin position="1"/>
        <end position="20"/>
    </location>
</feature>
<accession>A0A0W0S8Y6</accession>
<evidence type="ECO:0000313" key="2">
    <source>
        <dbReference type="EMBL" id="KTC79939.1"/>
    </source>
</evidence>
<evidence type="ECO:0000313" key="3">
    <source>
        <dbReference type="Proteomes" id="UP000054921"/>
    </source>
</evidence>
<proteinExistence type="predicted"/>
<dbReference type="Proteomes" id="UP000054921">
    <property type="component" value="Unassembled WGS sequence"/>
</dbReference>
<dbReference type="RefSeq" id="WP_058387808.1">
    <property type="nucleotide sequence ID" value="NZ_LNXW01000013.1"/>
</dbReference>
<sequence>MTKLLRKSSQSNQNEEDRIFETSRQPIDFLKILHRVNDRMPKDKKAEKINVEDHNNQKIIHMKYPSTFDSESRVAAFEHLMKELSKETELKGEICWVMPAVNDGKIHPPIQVYKDGEKLATYHSAEDFVKAYPEEVKKFEARITSENVEEQSTRPSF</sequence>
<organism evidence="2 3">
    <name type="scientific">Legionella cherrii</name>
    <dbReference type="NCBI Taxonomy" id="28084"/>
    <lineage>
        <taxon>Bacteria</taxon>
        <taxon>Pseudomonadati</taxon>
        <taxon>Pseudomonadota</taxon>
        <taxon>Gammaproteobacteria</taxon>
        <taxon>Legionellales</taxon>
        <taxon>Legionellaceae</taxon>
        <taxon>Legionella</taxon>
    </lineage>
</organism>
<dbReference type="PATRIC" id="fig|28084.5.peg.2124"/>
<dbReference type="AlphaFoldDB" id="A0A0W0S8Y6"/>
<gene>
    <name evidence="2" type="ORF">Lche_1959</name>
</gene>
<protein>
    <submittedName>
        <fullName evidence="2">Uncharacterized protein</fullName>
    </submittedName>
</protein>